<evidence type="ECO:0000256" key="10">
    <source>
        <dbReference type="ARBA" id="ARBA00023180"/>
    </source>
</evidence>
<evidence type="ECO:0000313" key="16">
    <source>
        <dbReference type="Proteomes" id="UP000663760"/>
    </source>
</evidence>
<dbReference type="Gene3D" id="3.80.10.10">
    <property type="entry name" value="Ribonuclease Inhibitor"/>
    <property type="match status" value="3"/>
</dbReference>
<feature type="chain" id="PRO_5029659377" evidence="12">
    <location>
        <begin position="31"/>
        <end position="661"/>
    </location>
</feature>
<dbReference type="InterPro" id="IPR003591">
    <property type="entry name" value="Leu-rich_rpt_typical-subtyp"/>
</dbReference>
<evidence type="ECO:0000256" key="1">
    <source>
        <dbReference type="ARBA" id="ARBA00004251"/>
    </source>
</evidence>
<evidence type="ECO:0000259" key="13">
    <source>
        <dbReference type="Pfam" id="PF08263"/>
    </source>
</evidence>
<feature type="transmembrane region" description="Helical" evidence="11">
    <location>
        <begin position="612"/>
        <end position="631"/>
    </location>
</feature>
<dbReference type="Proteomes" id="UP000663760">
    <property type="component" value="Chromosome 6"/>
</dbReference>
<evidence type="ECO:0000256" key="12">
    <source>
        <dbReference type="SAM" id="SignalP"/>
    </source>
</evidence>
<protein>
    <submittedName>
        <fullName evidence="15">Uncharacterized protein</fullName>
    </submittedName>
</protein>
<sequence length="661" mass="72225">MDSSAPQPPVLLPRRLLISVVLILILPLHAAPTSASGLRCSDTERNSLLRFKAGLRDPDGRLSSWTGLDCCLWSGVTCDLTGAVVKLDLKNSHFLADPEPYGFLNGKLDASLLKLESLAYLDLSHNKLDDVPIPAWLGFFRHLEYLDLCEAGFAGVVPPQLSNLSTLRHLDISYLDDPPRLHVESFNWISRLSSLRFLSMSGVDLSGIDSTEIIQTLNDNLTSLADLRLDSCGLSGIPQFLSSLNFTSLKKLDLSWNNVGPIVPPWILNITSLETLGLVSSGFHGLLPSGLSELPNLETLLLSYNNFSGTLPRSIGKLCKLHTLYLEFNNLNSELPQFLDLSSNSSCGPLSGLVELDMSHNRIPGHLPRWLEDLKNLKYLELESNMFTGGLPLGIGKMTKLMHILVSDNQLRGELSEAHLTGLKDLITLEVNDNRALAVTLRPDWTPPFQVERLGLGGCRVGPRFPTWIKNQVHLENLDLSNAGISDTIPAWFWGFSPPLSEISLSSNLITGTISEKISSFKSLTSLNLSTNRFSGRIPLSMTTMPITLLDLSNNNLSGQVPLGGGMTAFNTTAFEGNPLLCGPPTNVNCPRDHGDRDGAPCRNGMTRNASFYLGAAAGAAVGILVTLLIWSYRGRFRQQEVEGKSMAFSSDGQMKDGRLK</sequence>
<dbReference type="Pfam" id="PF13516">
    <property type="entry name" value="LRR_6"/>
    <property type="match status" value="1"/>
</dbReference>
<keyword evidence="5 11" id="KW-0812">Transmembrane</keyword>
<dbReference type="SUPFAM" id="SSF52047">
    <property type="entry name" value="RNI-like"/>
    <property type="match status" value="1"/>
</dbReference>
<evidence type="ECO:0000256" key="5">
    <source>
        <dbReference type="ARBA" id="ARBA00022692"/>
    </source>
</evidence>
<evidence type="ECO:0000256" key="4">
    <source>
        <dbReference type="ARBA" id="ARBA00022614"/>
    </source>
</evidence>
<gene>
    <name evidence="15" type="ORF">SI8410_06007835</name>
</gene>
<feature type="domain" description="Disease resistance R13L4/SHOC-2-like LRR" evidence="14">
    <location>
        <begin position="294"/>
        <end position="480"/>
    </location>
</feature>
<name>A0A7I8KHH1_SPIIN</name>
<dbReference type="InterPro" id="IPR013210">
    <property type="entry name" value="LRR_N_plant-typ"/>
</dbReference>
<dbReference type="PROSITE" id="PS51450">
    <property type="entry name" value="LRR"/>
    <property type="match status" value="1"/>
</dbReference>
<feature type="domain" description="Leucine-rich repeat-containing N-terminal plant-type" evidence="13">
    <location>
        <begin position="42"/>
        <end position="79"/>
    </location>
</feature>
<keyword evidence="3" id="KW-1003">Cell membrane</keyword>
<reference evidence="15" key="1">
    <citation type="submission" date="2020-02" db="EMBL/GenBank/DDBJ databases">
        <authorList>
            <person name="Scholz U."/>
            <person name="Mascher M."/>
            <person name="Fiebig A."/>
        </authorList>
    </citation>
    <scope>NUCLEOTIDE SEQUENCE</scope>
</reference>
<evidence type="ECO:0000256" key="3">
    <source>
        <dbReference type="ARBA" id="ARBA00022475"/>
    </source>
</evidence>
<keyword evidence="16" id="KW-1185">Reference proteome</keyword>
<feature type="signal peptide" evidence="12">
    <location>
        <begin position="1"/>
        <end position="30"/>
    </location>
</feature>
<evidence type="ECO:0000256" key="9">
    <source>
        <dbReference type="ARBA" id="ARBA00023136"/>
    </source>
</evidence>
<dbReference type="PRINTS" id="PR00019">
    <property type="entry name" value="LEURICHRPT"/>
</dbReference>
<evidence type="ECO:0000259" key="14">
    <source>
        <dbReference type="Pfam" id="PF23598"/>
    </source>
</evidence>
<dbReference type="PANTHER" id="PTHR48063:SF16">
    <property type="entry name" value="LRR RECEPTOR-LIKE SERINE_THREONINE-PROTEIN KINASE GSO1"/>
    <property type="match status" value="1"/>
</dbReference>
<dbReference type="AlphaFoldDB" id="A0A7I8KHH1"/>
<dbReference type="FunFam" id="3.80.10.10:FF:000095">
    <property type="entry name" value="LRR receptor-like serine/threonine-protein kinase GSO1"/>
    <property type="match status" value="1"/>
</dbReference>
<dbReference type="Pfam" id="PF00560">
    <property type="entry name" value="LRR_1"/>
    <property type="match status" value="2"/>
</dbReference>
<evidence type="ECO:0000256" key="7">
    <source>
        <dbReference type="ARBA" id="ARBA00022737"/>
    </source>
</evidence>
<comment type="subcellular location">
    <subcellularLocation>
        <location evidence="1">Cell membrane</location>
        <topology evidence="1">Single-pass type I membrane protein</topology>
    </subcellularLocation>
</comment>
<keyword evidence="7" id="KW-0677">Repeat</keyword>
<dbReference type="SMART" id="SM00369">
    <property type="entry name" value="LRR_TYP"/>
    <property type="match status" value="6"/>
</dbReference>
<proteinExistence type="inferred from homology"/>
<evidence type="ECO:0000256" key="11">
    <source>
        <dbReference type="SAM" id="Phobius"/>
    </source>
</evidence>
<keyword evidence="6 12" id="KW-0732">Signal</keyword>
<dbReference type="InterPro" id="IPR032675">
    <property type="entry name" value="LRR_dom_sf"/>
</dbReference>
<dbReference type="EMBL" id="LR746269">
    <property type="protein sequence ID" value="CAA7397170.1"/>
    <property type="molecule type" value="Genomic_DNA"/>
</dbReference>
<evidence type="ECO:0000256" key="2">
    <source>
        <dbReference type="ARBA" id="ARBA00009592"/>
    </source>
</evidence>
<keyword evidence="4" id="KW-0433">Leucine-rich repeat</keyword>
<organism evidence="15 16">
    <name type="scientific">Spirodela intermedia</name>
    <name type="common">Intermediate duckweed</name>
    <dbReference type="NCBI Taxonomy" id="51605"/>
    <lineage>
        <taxon>Eukaryota</taxon>
        <taxon>Viridiplantae</taxon>
        <taxon>Streptophyta</taxon>
        <taxon>Embryophyta</taxon>
        <taxon>Tracheophyta</taxon>
        <taxon>Spermatophyta</taxon>
        <taxon>Magnoliopsida</taxon>
        <taxon>Liliopsida</taxon>
        <taxon>Araceae</taxon>
        <taxon>Lemnoideae</taxon>
        <taxon>Spirodela</taxon>
    </lineage>
</organism>
<keyword evidence="9 11" id="KW-0472">Membrane</keyword>
<evidence type="ECO:0000256" key="8">
    <source>
        <dbReference type="ARBA" id="ARBA00022989"/>
    </source>
</evidence>
<dbReference type="InterPro" id="IPR046956">
    <property type="entry name" value="RLP23-like"/>
</dbReference>
<keyword evidence="8 11" id="KW-1133">Transmembrane helix</keyword>
<dbReference type="GO" id="GO:0005886">
    <property type="term" value="C:plasma membrane"/>
    <property type="evidence" value="ECO:0007669"/>
    <property type="project" value="UniProtKB-SubCell"/>
</dbReference>
<evidence type="ECO:0000313" key="15">
    <source>
        <dbReference type="EMBL" id="CAA7397170.1"/>
    </source>
</evidence>
<dbReference type="InterPro" id="IPR055414">
    <property type="entry name" value="LRR_R13L4/SHOC2-like"/>
</dbReference>
<accession>A0A7I8KHH1</accession>
<dbReference type="InterPro" id="IPR001611">
    <property type="entry name" value="Leu-rich_rpt"/>
</dbReference>
<dbReference type="Pfam" id="PF08263">
    <property type="entry name" value="LRRNT_2"/>
    <property type="match status" value="1"/>
</dbReference>
<dbReference type="OrthoDB" id="1907415at2759"/>
<dbReference type="Pfam" id="PF23598">
    <property type="entry name" value="LRR_14"/>
    <property type="match status" value="1"/>
</dbReference>
<dbReference type="SUPFAM" id="SSF52058">
    <property type="entry name" value="L domain-like"/>
    <property type="match status" value="1"/>
</dbReference>
<comment type="similarity">
    <text evidence="2">Belongs to the RLP family.</text>
</comment>
<keyword evidence="10" id="KW-0325">Glycoprotein</keyword>
<dbReference type="PANTHER" id="PTHR48063">
    <property type="entry name" value="LRR RECEPTOR-LIKE KINASE"/>
    <property type="match status" value="1"/>
</dbReference>
<evidence type="ECO:0000256" key="6">
    <source>
        <dbReference type="ARBA" id="ARBA00022729"/>
    </source>
</evidence>